<dbReference type="GO" id="GO:0003677">
    <property type="term" value="F:DNA binding"/>
    <property type="evidence" value="ECO:0007669"/>
    <property type="project" value="UniProtKB-UniRule"/>
</dbReference>
<evidence type="ECO:0000313" key="5">
    <source>
        <dbReference type="EMBL" id="MVU81494.1"/>
    </source>
</evidence>
<dbReference type="InterPro" id="IPR001647">
    <property type="entry name" value="HTH_TetR"/>
</dbReference>
<dbReference type="GO" id="GO:0006355">
    <property type="term" value="P:regulation of DNA-templated transcription"/>
    <property type="evidence" value="ECO:0007669"/>
    <property type="project" value="UniProtKB-ARBA"/>
</dbReference>
<dbReference type="InterPro" id="IPR050109">
    <property type="entry name" value="HTH-type_TetR-like_transc_reg"/>
</dbReference>
<dbReference type="InterPro" id="IPR041467">
    <property type="entry name" value="Sco4008_C"/>
</dbReference>
<keyword evidence="6" id="KW-1185">Reference proteome</keyword>
<organism evidence="5 6">
    <name type="scientific">Nocardia terrae</name>
    <dbReference type="NCBI Taxonomy" id="2675851"/>
    <lineage>
        <taxon>Bacteria</taxon>
        <taxon>Bacillati</taxon>
        <taxon>Actinomycetota</taxon>
        <taxon>Actinomycetes</taxon>
        <taxon>Mycobacteriales</taxon>
        <taxon>Nocardiaceae</taxon>
        <taxon>Nocardia</taxon>
    </lineage>
</organism>
<dbReference type="PROSITE" id="PS50977">
    <property type="entry name" value="HTH_TETR_2"/>
    <property type="match status" value="1"/>
</dbReference>
<gene>
    <name evidence="5" type="ORF">GPX89_30175</name>
</gene>
<dbReference type="Proteomes" id="UP000466794">
    <property type="component" value="Unassembled WGS sequence"/>
</dbReference>
<evidence type="ECO:0000256" key="1">
    <source>
        <dbReference type="ARBA" id="ARBA00023125"/>
    </source>
</evidence>
<dbReference type="InterPro" id="IPR009057">
    <property type="entry name" value="Homeodomain-like_sf"/>
</dbReference>
<dbReference type="Pfam" id="PF17926">
    <property type="entry name" value="TetR_C_21"/>
    <property type="match status" value="1"/>
</dbReference>
<proteinExistence type="predicted"/>
<name>A0A7K1V4E5_9NOCA</name>
<evidence type="ECO:0000256" key="3">
    <source>
        <dbReference type="SAM" id="MobiDB-lite"/>
    </source>
</evidence>
<evidence type="ECO:0000259" key="4">
    <source>
        <dbReference type="PROSITE" id="PS50977"/>
    </source>
</evidence>
<sequence length="219" mass="23969">MAPDPDLTADPAAPAPGRRPRRAPTAADRRRDAERSRQALLEAALDEFAAKGFDGARVQEIADRAGVNKQLIAYYFGGKEGLYREIQRDWPAAEAERADPRLPLDEIAARYLSAVLADPRPARLLVWRGLTGSGSATDYLDGSRTVDTDLEHLAQARDRGEVSPDLDPAFLRMALMGMILAPVMLPETAAQATGKQPGTPEFEEYYSAQLRTLINLLGR</sequence>
<evidence type="ECO:0000313" key="6">
    <source>
        <dbReference type="Proteomes" id="UP000466794"/>
    </source>
</evidence>
<comment type="caution">
    <text evidence="5">The sequence shown here is derived from an EMBL/GenBank/DDBJ whole genome shotgun (WGS) entry which is preliminary data.</text>
</comment>
<dbReference type="InterPro" id="IPR036271">
    <property type="entry name" value="Tet_transcr_reg_TetR-rel_C_sf"/>
</dbReference>
<dbReference type="Gene3D" id="1.10.357.10">
    <property type="entry name" value="Tetracycline Repressor, domain 2"/>
    <property type="match status" value="1"/>
</dbReference>
<dbReference type="AlphaFoldDB" id="A0A7K1V4E5"/>
<dbReference type="SUPFAM" id="SSF48498">
    <property type="entry name" value="Tetracyclin repressor-like, C-terminal domain"/>
    <property type="match status" value="1"/>
</dbReference>
<dbReference type="Pfam" id="PF00440">
    <property type="entry name" value="TetR_N"/>
    <property type="match status" value="1"/>
</dbReference>
<dbReference type="SUPFAM" id="SSF46689">
    <property type="entry name" value="Homeodomain-like"/>
    <property type="match status" value="1"/>
</dbReference>
<feature type="DNA-binding region" description="H-T-H motif" evidence="2">
    <location>
        <begin position="57"/>
        <end position="76"/>
    </location>
</feature>
<dbReference type="PRINTS" id="PR00455">
    <property type="entry name" value="HTHTETR"/>
</dbReference>
<feature type="region of interest" description="Disordered" evidence="3">
    <location>
        <begin position="1"/>
        <end position="35"/>
    </location>
</feature>
<dbReference type="RefSeq" id="WP_157391064.1">
    <property type="nucleotide sequence ID" value="NZ_WRPP01000006.1"/>
</dbReference>
<keyword evidence="1 2" id="KW-0238">DNA-binding</keyword>
<dbReference type="PANTHER" id="PTHR30328">
    <property type="entry name" value="TRANSCRIPTIONAL REPRESSOR"/>
    <property type="match status" value="1"/>
</dbReference>
<accession>A0A7K1V4E5</accession>
<dbReference type="EMBL" id="WRPP01000006">
    <property type="protein sequence ID" value="MVU81494.1"/>
    <property type="molecule type" value="Genomic_DNA"/>
</dbReference>
<dbReference type="PANTHER" id="PTHR30328:SF54">
    <property type="entry name" value="HTH-TYPE TRANSCRIPTIONAL REPRESSOR SCO4008"/>
    <property type="match status" value="1"/>
</dbReference>
<feature type="compositionally biased region" description="Low complexity" evidence="3">
    <location>
        <begin position="1"/>
        <end position="16"/>
    </location>
</feature>
<evidence type="ECO:0000256" key="2">
    <source>
        <dbReference type="PROSITE-ProRule" id="PRU00335"/>
    </source>
</evidence>
<reference evidence="5 6" key="1">
    <citation type="submission" date="2019-12" db="EMBL/GenBank/DDBJ databases">
        <title>Nocardia sp. nov. ET3-3 isolated from soil.</title>
        <authorList>
            <person name="Kanchanasin P."/>
            <person name="Tanasupawat S."/>
            <person name="Yuki M."/>
            <person name="Kudo T."/>
        </authorList>
    </citation>
    <scope>NUCLEOTIDE SEQUENCE [LARGE SCALE GENOMIC DNA]</scope>
    <source>
        <strain evidence="5 6">ET3-3</strain>
    </source>
</reference>
<feature type="domain" description="HTH tetR-type" evidence="4">
    <location>
        <begin position="34"/>
        <end position="94"/>
    </location>
</feature>
<protein>
    <submittedName>
        <fullName evidence="5">TetR family transcriptional regulator</fullName>
    </submittedName>
</protein>